<keyword evidence="1 2" id="KW-0732">Signal</keyword>
<feature type="chain" id="PRO_5006912253" description="Outer membrane protein beta-barrel domain-containing protein" evidence="2">
    <location>
        <begin position="23"/>
        <end position="312"/>
    </location>
</feature>
<sequence length="312" mass="34198">MRRQLCVFILSASMLTTIDAIAATANRSNIPEVKRVVNDADKPPTVKVPRISSVSNFAPIVIGDKDAALAPVKSANYFELIGAIGIASLNAGNSHLGVTSDEIDKLVPTNNNNWNTLSAQLGIGYVFNLRGAQRYSDQVQWFPSIEPELNVYYLSSNSGIKGSVWRFSDPSFNDLSYKIPVHSTRLMLDGALTVASLRQFSIYAIGGIGNTWNRVSYKDQNNENIDNVFCPTQERFNFNSTTRSRFAWEAGGGLNFSFNSHIGLGLEYLYANLGKVRTSAGGNLGLLTEPLIAPAHFNLDSQSVLLSLHIRF</sequence>
<dbReference type="NCBIfam" id="TIGR01414">
    <property type="entry name" value="autotrans_barl"/>
    <property type="match status" value="1"/>
</dbReference>
<name>A0A0W0SR11_9GAMM</name>
<dbReference type="InterPro" id="IPR011250">
    <property type="entry name" value="OMP/PagP_B-barrel"/>
</dbReference>
<dbReference type="EMBL" id="LNXY01000027">
    <property type="protein sequence ID" value="KTC85716.1"/>
    <property type="molecule type" value="Genomic_DNA"/>
</dbReference>
<evidence type="ECO:0000256" key="1">
    <source>
        <dbReference type="ARBA" id="ARBA00022729"/>
    </source>
</evidence>
<dbReference type="PATRIC" id="fig|1212489.4.peg.2157"/>
<dbReference type="InterPro" id="IPR006315">
    <property type="entry name" value="OM_autotransptr_brl_dom"/>
</dbReference>
<gene>
    <name evidence="4" type="ORF">Ldro_2041</name>
</gene>
<evidence type="ECO:0000259" key="3">
    <source>
        <dbReference type="Pfam" id="PF13505"/>
    </source>
</evidence>
<evidence type="ECO:0000313" key="5">
    <source>
        <dbReference type="Proteomes" id="UP000054736"/>
    </source>
</evidence>
<dbReference type="Proteomes" id="UP000054736">
    <property type="component" value="Unassembled WGS sequence"/>
</dbReference>
<dbReference type="Gene3D" id="2.40.160.20">
    <property type="match status" value="1"/>
</dbReference>
<accession>A0A0W0SR11</accession>
<organism evidence="4 5">
    <name type="scientific">Legionella drozanskii LLAP-1</name>
    <dbReference type="NCBI Taxonomy" id="1212489"/>
    <lineage>
        <taxon>Bacteria</taxon>
        <taxon>Pseudomonadati</taxon>
        <taxon>Pseudomonadota</taxon>
        <taxon>Gammaproteobacteria</taxon>
        <taxon>Legionellales</taxon>
        <taxon>Legionellaceae</taxon>
        <taxon>Legionella</taxon>
    </lineage>
</organism>
<dbReference type="InterPro" id="IPR027385">
    <property type="entry name" value="Beta-barrel_OMP"/>
</dbReference>
<feature type="domain" description="Outer membrane protein beta-barrel" evidence="3">
    <location>
        <begin position="178"/>
        <end position="280"/>
    </location>
</feature>
<keyword evidence="5" id="KW-1185">Reference proteome</keyword>
<dbReference type="GO" id="GO:0019867">
    <property type="term" value="C:outer membrane"/>
    <property type="evidence" value="ECO:0007669"/>
    <property type="project" value="InterPro"/>
</dbReference>
<dbReference type="OrthoDB" id="5639135at2"/>
<dbReference type="Pfam" id="PF13505">
    <property type="entry name" value="OMP_b-brl"/>
    <property type="match status" value="1"/>
</dbReference>
<comment type="caution">
    <text evidence="4">The sequence shown here is derived from an EMBL/GenBank/DDBJ whole genome shotgun (WGS) entry which is preliminary data.</text>
</comment>
<protein>
    <recommendedName>
        <fullName evidence="3">Outer membrane protein beta-barrel domain-containing protein</fullName>
    </recommendedName>
</protein>
<dbReference type="SUPFAM" id="SSF56925">
    <property type="entry name" value="OMPA-like"/>
    <property type="match status" value="1"/>
</dbReference>
<reference evidence="4 5" key="1">
    <citation type="submission" date="2015-11" db="EMBL/GenBank/DDBJ databases">
        <title>Genomic analysis of 38 Legionella species identifies large and diverse effector repertoires.</title>
        <authorList>
            <person name="Burstein D."/>
            <person name="Amaro F."/>
            <person name="Zusman T."/>
            <person name="Lifshitz Z."/>
            <person name="Cohen O."/>
            <person name="Gilbert J.A."/>
            <person name="Pupko T."/>
            <person name="Shuman H.A."/>
            <person name="Segal G."/>
        </authorList>
    </citation>
    <scope>NUCLEOTIDE SEQUENCE [LARGE SCALE GENOMIC DNA]</scope>
    <source>
        <strain evidence="4 5">ATCC 700990</strain>
    </source>
</reference>
<dbReference type="RefSeq" id="WP_058496328.1">
    <property type="nucleotide sequence ID" value="NZ_CAAAIU010000005.1"/>
</dbReference>
<proteinExistence type="predicted"/>
<feature type="signal peptide" evidence="2">
    <location>
        <begin position="1"/>
        <end position="22"/>
    </location>
</feature>
<evidence type="ECO:0000313" key="4">
    <source>
        <dbReference type="EMBL" id="KTC85716.1"/>
    </source>
</evidence>
<evidence type="ECO:0000256" key="2">
    <source>
        <dbReference type="SAM" id="SignalP"/>
    </source>
</evidence>
<dbReference type="AlphaFoldDB" id="A0A0W0SR11"/>